<organism evidence="1 2">
    <name type="scientific">Bosea lupini</name>
    <dbReference type="NCBI Taxonomy" id="1036779"/>
    <lineage>
        <taxon>Bacteria</taxon>
        <taxon>Pseudomonadati</taxon>
        <taxon>Pseudomonadota</taxon>
        <taxon>Alphaproteobacteria</taxon>
        <taxon>Hyphomicrobiales</taxon>
        <taxon>Boseaceae</taxon>
        <taxon>Bosea</taxon>
    </lineage>
</organism>
<dbReference type="OrthoDB" id="8162501at2"/>
<accession>A0A1H7ICM3</accession>
<evidence type="ECO:0000313" key="1">
    <source>
        <dbReference type="EMBL" id="SEK59280.1"/>
    </source>
</evidence>
<dbReference type="STRING" id="1036779.SAMN04515666_101910"/>
<evidence type="ECO:0000313" key="2">
    <source>
        <dbReference type="Proteomes" id="UP000199664"/>
    </source>
</evidence>
<dbReference type="EMBL" id="FOAN01000001">
    <property type="protein sequence ID" value="SEK59280.1"/>
    <property type="molecule type" value="Genomic_DNA"/>
</dbReference>
<gene>
    <name evidence="1" type="ORF">SAMN04515666_101910</name>
</gene>
<reference evidence="2" key="1">
    <citation type="submission" date="2016-10" db="EMBL/GenBank/DDBJ databases">
        <authorList>
            <person name="Varghese N."/>
            <person name="Submissions S."/>
        </authorList>
    </citation>
    <scope>NUCLEOTIDE SEQUENCE [LARGE SCALE GENOMIC DNA]</scope>
    <source>
        <strain evidence="2">LMG 26383,CCUG 61248,R- 45681</strain>
    </source>
</reference>
<proteinExistence type="predicted"/>
<sequence length="94" mass="10330">MQTADHSVTAIKRLACDLQKWPSSLTAKALARTAKRAGSCADELAPYFERIHLAATDLLKPGGRPDPTYAELRQAVAILDTVAKVRRQTKSRLQ</sequence>
<dbReference type="Proteomes" id="UP000199664">
    <property type="component" value="Unassembled WGS sequence"/>
</dbReference>
<dbReference type="RefSeq" id="WP_091830111.1">
    <property type="nucleotide sequence ID" value="NZ_FOAN01000001.1"/>
</dbReference>
<dbReference type="AlphaFoldDB" id="A0A1H7ICM3"/>
<keyword evidence="2" id="KW-1185">Reference proteome</keyword>
<name>A0A1H7ICM3_9HYPH</name>
<protein>
    <submittedName>
        <fullName evidence="1">Uncharacterized protein</fullName>
    </submittedName>
</protein>